<keyword evidence="1" id="KW-0472">Membrane</keyword>
<name>A0ABS0MY96_PSELU</name>
<proteinExistence type="predicted"/>
<gene>
    <name evidence="2" type="ORF">I5Q09_22340</name>
</gene>
<evidence type="ECO:0000256" key="1">
    <source>
        <dbReference type="SAM" id="Phobius"/>
    </source>
</evidence>
<protein>
    <submittedName>
        <fullName evidence="2">Uncharacterized protein</fullName>
    </submittedName>
</protein>
<comment type="caution">
    <text evidence="2">The sequence shown here is derived from an EMBL/GenBank/DDBJ whole genome shotgun (WGS) entry which is preliminary data.</text>
</comment>
<dbReference type="Proteomes" id="UP000638986">
    <property type="component" value="Unassembled WGS sequence"/>
</dbReference>
<keyword evidence="1" id="KW-0812">Transmembrane</keyword>
<feature type="transmembrane region" description="Helical" evidence="1">
    <location>
        <begin position="100"/>
        <end position="120"/>
    </location>
</feature>
<feature type="transmembrane region" description="Helical" evidence="1">
    <location>
        <begin position="70"/>
        <end position="88"/>
    </location>
</feature>
<feature type="transmembrane region" description="Helical" evidence="1">
    <location>
        <begin position="33"/>
        <end position="58"/>
    </location>
</feature>
<evidence type="ECO:0000313" key="2">
    <source>
        <dbReference type="EMBL" id="MBH3441425.1"/>
    </source>
</evidence>
<reference evidence="2 3" key="1">
    <citation type="submission" date="2020-11" db="EMBL/GenBank/DDBJ databases">
        <title>Enhanced detection system for hospital associated transmission using whole genome sequencing surveillance.</title>
        <authorList>
            <person name="Harrison L.H."/>
            <person name="Van Tyne D."/>
            <person name="Marsh J.W."/>
            <person name="Griffith M.P."/>
            <person name="Snyder D.J."/>
            <person name="Cooper V.S."/>
            <person name="Mustapha M."/>
        </authorList>
    </citation>
    <scope>NUCLEOTIDE SEQUENCE [LARGE SCALE GENOMIC DNA]</scope>
    <source>
        <strain evidence="2 3">PSB00013</strain>
    </source>
</reference>
<dbReference type="RefSeq" id="WP_197873365.1">
    <property type="nucleotide sequence ID" value="NZ_JADTXM010000020.1"/>
</dbReference>
<evidence type="ECO:0000313" key="3">
    <source>
        <dbReference type="Proteomes" id="UP000638986"/>
    </source>
</evidence>
<accession>A0ABS0MY96</accession>
<keyword evidence="1" id="KW-1133">Transmembrane helix</keyword>
<organism evidence="2 3">
    <name type="scientific">Pseudomonas luteola</name>
    <dbReference type="NCBI Taxonomy" id="47886"/>
    <lineage>
        <taxon>Bacteria</taxon>
        <taxon>Pseudomonadati</taxon>
        <taxon>Pseudomonadota</taxon>
        <taxon>Gammaproteobacteria</taxon>
        <taxon>Pseudomonadales</taxon>
        <taxon>Pseudomonadaceae</taxon>
        <taxon>Pseudomonas</taxon>
    </lineage>
</organism>
<sequence length="212" mass="23224">MYLLACSIMMGASVTYQFNLIFTNRLWQKAEYMALLFLATCLMAAPVLMTVYQGVMVARGNEITMGSGKLVIWLALAGSILVAGIGAYKLRGLSQRSSFSAVGFAVMPILIGLVSAIAVVKQLTFMDENSGMVNYGAIKQMAEITDMPDCKSDIVLAHYEYGQPVVYRCPKAFVLNALTSNPFVPWPDYIEGTSVQLGQAMDQFNEQAKNEQ</sequence>
<dbReference type="EMBL" id="JADTXM010000020">
    <property type="protein sequence ID" value="MBH3441425.1"/>
    <property type="molecule type" value="Genomic_DNA"/>
</dbReference>